<dbReference type="Gene3D" id="3.40.50.720">
    <property type="entry name" value="NAD(P)-binding Rossmann-like Domain"/>
    <property type="match status" value="1"/>
</dbReference>
<evidence type="ECO:0000259" key="7">
    <source>
        <dbReference type="Pfam" id="PF14824"/>
    </source>
</evidence>
<dbReference type="InterPro" id="IPR042518">
    <property type="entry name" value="SirC_C"/>
</dbReference>
<evidence type="ECO:0000256" key="4">
    <source>
        <dbReference type="ARBA" id="ARBA00023027"/>
    </source>
</evidence>
<evidence type="ECO:0000256" key="3">
    <source>
        <dbReference type="ARBA" id="ARBA00023002"/>
    </source>
</evidence>
<dbReference type="EMBL" id="VLKZ01000003">
    <property type="protein sequence ID" value="TWI57894.1"/>
    <property type="molecule type" value="Genomic_DNA"/>
</dbReference>
<dbReference type="GO" id="GO:0019354">
    <property type="term" value="P:siroheme biosynthetic process"/>
    <property type="evidence" value="ECO:0007669"/>
    <property type="project" value="UniProtKB-UniPathway"/>
</dbReference>
<sequence length="208" mass="23215">MMKLPLMLKLSGKTATVVGAGVVASRHIPKLLQAGIKEVTVYAPDLHPSLEPYIESSQIKWVQEKVTEGTSFQTDLLLLTTDNSTLHASLYASRKPHQLVYLADNSQVSDFSFPMTVTKGHLTIALSTNGVSPTYGKRIKKQLDQLLSDDCEGDLLFLEDVRKCVLESGLEAKSRKWILQETASETFLRDPLREERFVALIREAQKLT</sequence>
<dbReference type="SUPFAM" id="SSF51735">
    <property type="entry name" value="NAD(P)-binding Rossmann-fold domains"/>
    <property type="match status" value="1"/>
</dbReference>
<gene>
    <name evidence="8" type="ORF">IQ10_01223</name>
</gene>
<dbReference type="PANTHER" id="PTHR35330:SF1">
    <property type="entry name" value="SIROHEME BIOSYNTHESIS PROTEIN MET8"/>
    <property type="match status" value="1"/>
</dbReference>
<evidence type="ECO:0000256" key="2">
    <source>
        <dbReference type="ARBA" id="ARBA00012400"/>
    </source>
</evidence>
<evidence type="ECO:0000256" key="6">
    <source>
        <dbReference type="ARBA" id="ARBA00047561"/>
    </source>
</evidence>
<dbReference type="SUPFAM" id="SSF75615">
    <property type="entry name" value="Siroheme synthase middle domains-like"/>
    <property type="match status" value="1"/>
</dbReference>
<dbReference type="RefSeq" id="WP_144449580.1">
    <property type="nucleotide sequence ID" value="NZ_VLKZ01000003.1"/>
</dbReference>
<keyword evidence="4" id="KW-0520">NAD</keyword>
<evidence type="ECO:0000256" key="5">
    <source>
        <dbReference type="ARBA" id="ARBA00023244"/>
    </source>
</evidence>
<dbReference type="InterPro" id="IPR028161">
    <property type="entry name" value="Met8-like"/>
</dbReference>
<evidence type="ECO:0000313" key="9">
    <source>
        <dbReference type="Proteomes" id="UP000315711"/>
    </source>
</evidence>
<dbReference type="GO" id="GO:0043115">
    <property type="term" value="F:precorrin-2 dehydrogenase activity"/>
    <property type="evidence" value="ECO:0007669"/>
    <property type="project" value="UniProtKB-EC"/>
</dbReference>
<dbReference type="Proteomes" id="UP000315711">
    <property type="component" value="Unassembled WGS sequence"/>
</dbReference>
<keyword evidence="9" id="KW-1185">Reference proteome</keyword>
<reference evidence="8 9" key="1">
    <citation type="journal article" date="2015" name="Stand. Genomic Sci.">
        <title>Genomic Encyclopedia of Bacterial and Archaeal Type Strains, Phase III: the genomes of soil and plant-associated and newly described type strains.</title>
        <authorList>
            <person name="Whitman W.B."/>
            <person name="Woyke T."/>
            <person name="Klenk H.P."/>
            <person name="Zhou Y."/>
            <person name="Lilburn T.G."/>
            <person name="Beck B.J."/>
            <person name="De Vos P."/>
            <person name="Vandamme P."/>
            <person name="Eisen J.A."/>
            <person name="Garrity G."/>
            <person name="Hugenholtz P."/>
            <person name="Kyrpides N.C."/>
        </authorList>
    </citation>
    <scope>NUCLEOTIDE SEQUENCE [LARGE SCALE GENOMIC DNA]</scope>
    <source>
        <strain evidence="8 9">CGMCC 1.10116</strain>
    </source>
</reference>
<dbReference type="OrthoDB" id="9773765at2"/>
<keyword evidence="5" id="KW-0627">Porphyrin biosynthesis</keyword>
<proteinExistence type="predicted"/>
<dbReference type="PANTHER" id="PTHR35330">
    <property type="entry name" value="SIROHEME BIOSYNTHESIS PROTEIN MET8"/>
    <property type="match status" value="1"/>
</dbReference>
<dbReference type="GO" id="GO:0004325">
    <property type="term" value="F:ferrochelatase activity"/>
    <property type="evidence" value="ECO:0007669"/>
    <property type="project" value="InterPro"/>
</dbReference>
<comment type="pathway">
    <text evidence="1">Porphyrin-containing compound metabolism; siroheme biosynthesis; sirohydrochlorin from precorrin-2: step 1/1.</text>
</comment>
<evidence type="ECO:0000256" key="1">
    <source>
        <dbReference type="ARBA" id="ARBA00005010"/>
    </source>
</evidence>
<dbReference type="InterPro" id="IPR028281">
    <property type="entry name" value="Sirohaem_synthase_central"/>
</dbReference>
<comment type="caution">
    <text evidence="8">The sequence shown here is derived from an EMBL/GenBank/DDBJ whole genome shotgun (WGS) entry which is preliminary data.</text>
</comment>
<protein>
    <recommendedName>
        <fullName evidence="2">precorrin-2 dehydrogenase</fullName>
        <ecNumber evidence="2">1.3.1.76</ecNumber>
    </recommendedName>
</protein>
<dbReference type="EC" id="1.3.1.76" evidence="2"/>
<dbReference type="Pfam" id="PF14824">
    <property type="entry name" value="Sirohm_synth_M"/>
    <property type="match status" value="1"/>
</dbReference>
<dbReference type="InterPro" id="IPR036291">
    <property type="entry name" value="NAD(P)-bd_dom_sf"/>
</dbReference>
<dbReference type="Pfam" id="PF13241">
    <property type="entry name" value="NAD_binding_7"/>
    <property type="match status" value="1"/>
</dbReference>
<feature type="domain" description="Siroheme synthase central" evidence="7">
    <location>
        <begin position="120"/>
        <end position="145"/>
    </location>
</feature>
<dbReference type="UniPathway" id="UPA00262">
    <property type="reaction ID" value="UER00222"/>
</dbReference>
<name>A0A562QMC9_9BACI</name>
<dbReference type="AlphaFoldDB" id="A0A562QMC9"/>
<dbReference type="NCBIfam" id="TIGR01470">
    <property type="entry name" value="cysG_Nterm"/>
    <property type="match status" value="1"/>
</dbReference>
<dbReference type="InterPro" id="IPR006367">
    <property type="entry name" value="Sirohaem_synthase_N"/>
</dbReference>
<evidence type="ECO:0000313" key="8">
    <source>
        <dbReference type="EMBL" id="TWI57894.1"/>
    </source>
</evidence>
<accession>A0A562QMC9</accession>
<keyword evidence="3" id="KW-0560">Oxidoreductase</keyword>
<organism evidence="8 9">
    <name type="scientific">Halalkalibacter nanhaiisediminis</name>
    <dbReference type="NCBI Taxonomy" id="688079"/>
    <lineage>
        <taxon>Bacteria</taxon>
        <taxon>Bacillati</taxon>
        <taxon>Bacillota</taxon>
        <taxon>Bacilli</taxon>
        <taxon>Bacillales</taxon>
        <taxon>Bacillaceae</taxon>
        <taxon>Halalkalibacter</taxon>
    </lineage>
</organism>
<comment type="catalytic activity">
    <reaction evidence="6">
        <text>precorrin-2 + NAD(+) = sirohydrochlorin + NADH + 2 H(+)</text>
        <dbReference type="Rhea" id="RHEA:15613"/>
        <dbReference type="ChEBI" id="CHEBI:15378"/>
        <dbReference type="ChEBI" id="CHEBI:57540"/>
        <dbReference type="ChEBI" id="CHEBI:57945"/>
        <dbReference type="ChEBI" id="CHEBI:58351"/>
        <dbReference type="ChEBI" id="CHEBI:58827"/>
        <dbReference type="EC" id="1.3.1.76"/>
    </reaction>
</comment>
<dbReference type="Gene3D" id="1.10.8.610">
    <property type="entry name" value="SirC, precorrin-2 dehydrogenase, C-terminal helical domain-like"/>
    <property type="match status" value="1"/>
</dbReference>